<reference evidence="1" key="1">
    <citation type="journal article" date="2021" name="Microb. Physiol.">
        <title>Proteogenomic Insights into the Physiology of Marine, Sulfate-Reducing, Filamentous Desulfonema limicola and Desulfonema magnum.</title>
        <authorList>
            <person name="Schnaars V."/>
            <person name="Wohlbrand L."/>
            <person name="Scheve S."/>
            <person name="Hinrichs C."/>
            <person name="Reinhardt R."/>
            <person name="Rabus R."/>
        </authorList>
    </citation>
    <scope>NUCLEOTIDE SEQUENCE</scope>
    <source>
        <strain evidence="1">5ac10</strain>
    </source>
</reference>
<dbReference type="AlphaFoldDB" id="A0A975B8V8"/>
<organism evidence="1 2">
    <name type="scientific">Desulfonema limicola</name>
    <dbReference type="NCBI Taxonomy" id="45656"/>
    <lineage>
        <taxon>Bacteria</taxon>
        <taxon>Pseudomonadati</taxon>
        <taxon>Thermodesulfobacteriota</taxon>
        <taxon>Desulfobacteria</taxon>
        <taxon>Desulfobacterales</taxon>
        <taxon>Desulfococcaceae</taxon>
        <taxon>Desulfonema</taxon>
    </lineage>
</organism>
<dbReference type="Proteomes" id="UP000663720">
    <property type="component" value="Chromosome"/>
</dbReference>
<gene>
    <name evidence="1" type="ORF">dnl_31860</name>
</gene>
<dbReference type="RefSeq" id="WP_207692438.1">
    <property type="nucleotide sequence ID" value="NZ_CP061799.1"/>
</dbReference>
<evidence type="ECO:0000313" key="2">
    <source>
        <dbReference type="Proteomes" id="UP000663720"/>
    </source>
</evidence>
<keyword evidence="2" id="KW-1185">Reference proteome</keyword>
<proteinExistence type="predicted"/>
<name>A0A975B8V8_9BACT</name>
<sequence>MKAKKIISGIIVIGMTFGITGLSFAEEKFDHLNHNKQFVKTDRHNVKAVVKADKRQDRQADMIYQGIKTGKITSSEYKNLMREQERIDQAEKRALRDGRITRMEQEKLNWMQKKARENIYEAKNNRRVARDVDYHSWNKHYRK</sequence>
<dbReference type="KEGG" id="dli:dnl_31860"/>
<evidence type="ECO:0000313" key="1">
    <source>
        <dbReference type="EMBL" id="QTA80873.1"/>
    </source>
</evidence>
<accession>A0A975B8V8</accession>
<dbReference type="EMBL" id="CP061799">
    <property type="protein sequence ID" value="QTA80873.1"/>
    <property type="molecule type" value="Genomic_DNA"/>
</dbReference>
<protein>
    <submittedName>
        <fullName evidence="1">Uncharacterized protein</fullName>
    </submittedName>
</protein>